<keyword evidence="14" id="KW-0406">Ion transport</keyword>
<protein>
    <recommendedName>
        <fullName evidence="3">Mitochondrial proton/calcium exchanger protein</fullName>
    </recommendedName>
    <alternativeName>
        <fullName evidence="17">Leucine zipper-EF-hand-containing transmembrane protein 1</fullName>
    </alternativeName>
</protein>
<evidence type="ECO:0000256" key="5">
    <source>
        <dbReference type="ARBA" id="ARBA00022449"/>
    </source>
</evidence>
<keyword evidence="7 21" id="KW-0812">Transmembrane</keyword>
<gene>
    <name evidence="24" type="ORF">ODALV1_LOCUS31099</name>
</gene>
<feature type="region of interest" description="Disordered" evidence="20">
    <location>
        <begin position="477"/>
        <end position="501"/>
    </location>
</feature>
<evidence type="ECO:0000256" key="19">
    <source>
        <dbReference type="SAM" id="Coils"/>
    </source>
</evidence>
<dbReference type="InterPro" id="IPR059005">
    <property type="entry name" value="LETM1_C"/>
</dbReference>
<keyword evidence="8" id="KW-0479">Metal-binding</keyword>
<organism evidence="24 25">
    <name type="scientific">Orchesella dallaii</name>
    <dbReference type="NCBI Taxonomy" id="48710"/>
    <lineage>
        <taxon>Eukaryota</taxon>
        <taxon>Metazoa</taxon>
        <taxon>Ecdysozoa</taxon>
        <taxon>Arthropoda</taxon>
        <taxon>Hexapoda</taxon>
        <taxon>Collembola</taxon>
        <taxon>Entomobryomorpha</taxon>
        <taxon>Entomobryoidea</taxon>
        <taxon>Orchesellidae</taxon>
        <taxon>Orchesellinae</taxon>
        <taxon>Orchesella</taxon>
    </lineage>
</organism>
<dbReference type="PROSITE" id="PS50222">
    <property type="entry name" value="EF_HAND_2"/>
    <property type="match status" value="1"/>
</dbReference>
<dbReference type="Gene3D" id="1.10.238.10">
    <property type="entry name" value="EF-hand"/>
    <property type="match status" value="1"/>
</dbReference>
<keyword evidence="6" id="KW-0109">Calcium transport</keyword>
<feature type="transmembrane region" description="Helical" evidence="21">
    <location>
        <begin position="185"/>
        <end position="208"/>
    </location>
</feature>
<evidence type="ECO:0000259" key="22">
    <source>
        <dbReference type="PROSITE" id="PS50222"/>
    </source>
</evidence>
<evidence type="ECO:0000256" key="11">
    <source>
        <dbReference type="ARBA" id="ARBA00022946"/>
    </source>
</evidence>
<evidence type="ECO:0000259" key="23">
    <source>
        <dbReference type="PROSITE" id="PS51758"/>
    </source>
</evidence>
<keyword evidence="16 21" id="KW-0472">Membrane</keyword>
<evidence type="ECO:0000256" key="15">
    <source>
        <dbReference type="ARBA" id="ARBA00023128"/>
    </source>
</evidence>
<evidence type="ECO:0000256" key="10">
    <source>
        <dbReference type="ARBA" id="ARBA00022837"/>
    </source>
</evidence>
<evidence type="ECO:0000256" key="4">
    <source>
        <dbReference type="ARBA" id="ARBA00022448"/>
    </source>
</evidence>
<keyword evidence="15 18" id="KW-0496">Mitochondrion</keyword>
<evidence type="ECO:0000256" key="21">
    <source>
        <dbReference type="SAM" id="Phobius"/>
    </source>
</evidence>
<dbReference type="Pfam" id="PF26561">
    <property type="entry name" value="LETM1_C"/>
    <property type="match status" value="1"/>
</dbReference>
<dbReference type="SUPFAM" id="SSF47473">
    <property type="entry name" value="EF-hand"/>
    <property type="match status" value="1"/>
</dbReference>
<dbReference type="InterPro" id="IPR044202">
    <property type="entry name" value="LETM1/MDM38-like"/>
</dbReference>
<dbReference type="PROSITE" id="PS00018">
    <property type="entry name" value="EF_HAND_1"/>
    <property type="match status" value="1"/>
</dbReference>
<evidence type="ECO:0000256" key="18">
    <source>
        <dbReference type="PROSITE-ProRule" id="PRU01094"/>
    </source>
</evidence>
<feature type="domain" description="Letm1 RBD" evidence="23">
    <location>
        <begin position="231"/>
        <end position="432"/>
    </location>
</feature>
<name>A0ABP1S9K8_9HEXA</name>
<accession>A0ABP1S9K8</accession>
<keyword evidence="4" id="KW-0813">Transport</keyword>
<evidence type="ECO:0000313" key="25">
    <source>
        <dbReference type="Proteomes" id="UP001642540"/>
    </source>
</evidence>
<feature type="transmembrane region" description="Helical" evidence="21">
    <location>
        <begin position="143"/>
        <end position="165"/>
    </location>
</feature>
<evidence type="ECO:0000256" key="3">
    <source>
        <dbReference type="ARBA" id="ARBA00020557"/>
    </source>
</evidence>
<comment type="subcellular location">
    <subcellularLocation>
        <location evidence="1">Mitochondrion inner membrane</location>
        <topology evidence="1">Single-pass membrane protein</topology>
    </subcellularLocation>
</comment>
<evidence type="ECO:0000256" key="20">
    <source>
        <dbReference type="SAM" id="MobiDB-lite"/>
    </source>
</evidence>
<dbReference type="InterPro" id="IPR033122">
    <property type="entry name" value="LETM1-like_RBD"/>
</dbReference>
<keyword evidence="5" id="KW-0050">Antiport</keyword>
<dbReference type="EMBL" id="CAXLJM020000164">
    <property type="protein sequence ID" value="CAL8147296.1"/>
    <property type="molecule type" value="Genomic_DNA"/>
</dbReference>
<evidence type="ECO:0000256" key="9">
    <source>
        <dbReference type="ARBA" id="ARBA00022792"/>
    </source>
</evidence>
<dbReference type="Proteomes" id="UP001642540">
    <property type="component" value="Unassembled WGS sequence"/>
</dbReference>
<dbReference type="PANTHER" id="PTHR14009">
    <property type="entry name" value="LEUCINE ZIPPER-EF-HAND CONTAINING TRANSMEMBRANE PROTEIN"/>
    <property type="match status" value="1"/>
</dbReference>
<dbReference type="InterPro" id="IPR018247">
    <property type="entry name" value="EF_Hand_1_Ca_BS"/>
</dbReference>
<keyword evidence="10" id="KW-0106">Calcium</keyword>
<evidence type="ECO:0000313" key="24">
    <source>
        <dbReference type="EMBL" id="CAL8147296.1"/>
    </source>
</evidence>
<reference evidence="24 25" key="1">
    <citation type="submission" date="2024-08" db="EMBL/GenBank/DDBJ databases">
        <authorList>
            <person name="Cucini C."/>
            <person name="Frati F."/>
        </authorList>
    </citation>
    <scope>NUCLEOTIDE SEQUENCE [LARGE SCALE GENOMIC DNA]</scope>
</reference>
<dbReference type="PROSITE" id="PS51758">
    <property type="entry name" value="LETM1_RBD"/>
    <property type="match status" value="1"/>
</dbReference>
<comment type="similarity">
    <text evidence="2">Belongs to the LETM1 family.</text>
</comment>
<keyword evidence="25" id="KW-1185">Reference proteome</keyword>
<evidence type="ECO:0000256" key="2">
    <source>
        <dbReference type="ARBA" id="ARBA00009584"/>
    </source>
</evidence>
<dbReference type="Pfam" id="PF07766">
    <property type="entry name" value="LETM1_RBD"/>
    <property type="match status" value="1"/>
</dbReference>
<comment type="caution">
    <text evidence="24">The sequence shown here is derived from an EMBL/GenBank/DDBJ whole genome shotgun (WGS) entry which is preliminary data.</text>
</comment>
<sequence>MSVFLGISTKSCWSPNNNLALAKCTLFNINKKVSVSATCLLAKRSYHYESTATARRTIYTDTRQVFQRNRAPSFVVTSDNSRRFIHYSTPLGEDGGSKVSSKVEETAKVLKKELEKQKQEPVPAPPPAKRTLYKRIKAEFLHFYHGFRLLFIDMRISAVLIWRILKGKGLSRREHKQLIRTTSDVFRLVPFSVFIIVPFMELLLPFFIKMFPGMLPSTFQSAVDRESKMKAELKVKLEMAKFLQQTLDEMAPECKERRSELAKDFAKFIEKIRTTGVEVSTEEILKFSKLFEDEITLDSMSRPQLLALSRLLETPAIGPSTMLRFQLKLRLRNLAVDDRSIEKEGIAALDLRELQNACKARGMRAVGVPEDRLRRQLKQWLVLSLHEKVPASLLLLTRAMYLPENLAPSKKLQATLQALPDAATLQTKAAIGEKEGKIDNKTRIQLIKEEERKIKEERQEAEKEEKLKEELEAAKKEKEEVKPLEPEFVGPTPVESRSDVPPFATHLAPDAYFPRDDDDSVVSVVNRVLMRKSLPLPTTDDTITTDDFVAIEYAIGMLRNEKLMVEREELQDLKEEIYEYKEGVEKLEQVTDKAEDLKLQVKESKGARRLFNTLNDMVSKLEESVTTVDVEETKSQYKKQLVATEELMEAVRRLKDVKDPEKLARIAAVFSKLDDDSDGKIELDDLRKVLEVIGRENIDMSSKQLEEIIGFLVKEETREEKKAEVKMKVK</sequence>
<keyword evidence="12 21" id="KW-1133">Transmembrane helix</keyword>
<dbReference type="PANTHER" id="PTHR14009:SF1">
    <property type="entry name" value="MITOCHONDRIAL PROTON_CALCIUM EXCHANGER PROTEIN"/>
    <property type="match status" value="1"/>
</dbReference>
<keyword evidence="11" id="KW-0809">Transit peptide</keyword>
<proteinExistence type="inferred from homology"/>
<feature type="coiled-coil region" evidence="19">
    <location>
        <begin position="563"/>
        <end position="607"/>
    </location>
</feature>
<evidence type="ECO:0000256" key="6">
    <source>
        <dbReference type="ARBA" id="ARBA00022568"/>
    </source>
</evidence>
<evidence type="ECO:0000256" key="8">
    <source>
        <dbReference type="ARBA" id="ARBA00022723"/>
    </source>
</evidence>
<evidence type="ECO:0000256" key="13">
    <source>
        <dbReference type="ARBA" id="ARBA00023054"/>
    </source>
</evidence>
<evidence type="ECO:0000256" key="12">
    <source>
        <dbReference type="ARBA" id="ARBA00022989"/>
    </source>
</evidence>
<dbReference type="InterPro" id="IPR002048">
    <property type="entry name" value="EF_hand_dom"/>
</dbReference>
<feature type="domain" description="EF-hand" evidence="22">
    <location>
        <begin position="661"/>
        <end position="696"/>
    </location>
</feature>
<keyword evidence="9" id="KW-0999">Mitochondrion inner membrane</keyword>
<dbReference type="InterPro" id="IPR011992">
    <property type="entry name" value="EF-hand-dom_pair"/>
</dbReference>
<evidence type="ECO:0000256" key="7">
    <source>
        <dbReference type="ARBA" id="ARBA00022692"/>
    </source>
</evidence>
<evidence type="ECO:0000256" key="16">
    <source>
        <dbReference type="ARBA" id="ARBA00023136"/>
    </source>
</evidence>
<evidence type="ECO:0000256" key="17">
    <source>
        <dbReference type="ARBA" id="ARBA00031360"/>
    </source>
</evidence>
<evidence type="ECO:0000256" key="1">
    <source>
        <dbReference type="ARBA" id="ARBA00004434"/>
    </source>
</evidence>
<evidence type="ECO:0000256" key="14">
    <source>
        <dbReference type="ARBA" id="ARBA00023065"/>
    </source>
</evidence>
<keyword evidence="13 19" id="KW-0175">Coiled coil</keyword>